<dbReference type="Gene3D" id="1.10.560.10">
    <property type="entry name" value="GroEL-like equatorial domain"/>
    <property type="match status" value="1"/>
</dbReference>
<feature type="coiled-coil region" evidence="3">
    <location>
        <begin position="72"/>
        <end position="99"/>
    </location>
</feature>
<dbReference type="GO" id="GO:0140662">
    <property type="term" value="F:ATP-dependent protein folding chaperone"/>
    <property type="evidence" value="ECO:0007669"/>
    <property type="project" value="InterPro"/>
</dbReference>
<dbReference type="PRINTS" id="PR00298">
    <property type="entry name" value="CHAPERONIN60"/>
</dbReference>
<dbReference type="Pfam" id="PF00118">
    <property type="entry name" value="Cpn60_TCP1"/>
    <property type="match status" value="1"/>
</dbReference>
<comment type="caution">
    <text evidence="4">The sequence shown here is derived from an EMBL/GenBank/DDBJ whole genome shotgun (WGS) entry which is preliminary data.</text>
</comment>
<proteinExistence type="inferred from homology"/>
<dbReference type="InterPro" id="IPR027413">
    <property type="entry name" value="GROEL-like_equatorial_sf"/>
</dbReference>
<dbReference type="SUPFAM" id="SSF48592">
    <property type="entry name" value="GroEL equatorial domain-like"/>
    <property type="match status" value="1"/>
</dbReference>
<sequence length="411" mass="44769">MPKITNDGNSLIDDIDLKDDFEDMGAKLAKEVAQKIKQISGDGTTAGVVLLRSIVNEGMKHITTGTSAIHIKKGLEKALEKVLERIDEISDKIKSDEDKKNIATVSASGDKKIGEDILSSFKKAENGASITIESGNKDETEIEIKEGLEIERGYLSPYFCTDAKKMIVEMTNPKILITDKKINTIQDLLVILQTTASTSKELLIIADDIDADTLATLVINNIKGVMRVTAIKTPGFGDKRKDVLEDIAQLTGGTYFSEDKGLILKDAKFEELGELEKVIITKDKTLLIGGKGKNLQKRIELLEQEKENSTDDVDKDQLDKRICKLKGGVVVIKVGGASDSELKEKKQRMEDALHATKAASYKGIVPGGGVALIRCISALEQMDVKDIDEKIGFEIVKKALLSPSIAIANNA</sequence>
<organism evidence="4">
    <name type="scientific">marine sediment metagenome</name>
    <dbReference type="NCBI Taxonomy" id="412755"/>
    <lineage>
        <taxon>unclassified sequences</taxon>
        <taxon>metagenomes</taxon>
        <taxon>ecological metagenomes</taxon>
    </lineage>
</organism>
<evidence type="ECO:0000256" key="3">
    <source>
        <dbReference type="SAM" id="Coils"/>
    </source>
</evidence>
<comment type="similarity">
    <text evidence="1">Belongs to the chaperonin (HSP60) family.</text>
</comment>
<evidence type="ECO:0000256" key="2">
    <source>
        <dbReference type="ARBA" id="ARBA00023186"/>
    </source>
</evidence>
<evidence type="ECO:0000256" key="1">
    <source>
        <dbReference type="ARBA" id="ARBA00006607"/>
    </source>
</evidence>
<accession>A0A0F9CDH7</accession>
<dbReference type="InterPro" id="IPR002423">
    <property type="entry name" value="Cpn60/GroEL/TCP-1"/>
</dbReference>
<reference evidence="4" key="1">
    <citation type="journal article" date="2015" name="Nature">
        <title>Complex archaea that bridge the gap between prokaryotes and eukaryotes.</title>
        <authorList>
            <person name="Spang A."/>
            <person name="Saw J.H."/>
            <person name="Jorgensen S.L."/>
            <person name="Zaremba-Niedzwiedzka K."/>
            <person name="Martijn J."/>
            <person name="Lind A.E."/>
            <person name="van Eijk R."/>
            <person name="Schleper C."/>
            <person name="Guy L."/>
            <person name="Ettema T.J."/>
        </authorList>
    </citation>
    <scope>NUCLEOTIDE SEQUENCE</scope>
</reference>
<keyword evidence="3" id="KW-0175">Coiled coil</keyword>
<dbReference type="InterPro" id="IPR027409">
    <property type="entry name" value="GroEL-like_apical_dom_sf"/>
</dbReference>
<gene>
    <name evidence="4" type="ORF">LCGC14_2415190</name>
</gene>
<dbReference type="NCBIfam" id="NF000592">
    <property type="entry name" value="PRK00013.1"/>
    <property type="match status" value="1"/>
</dbReference>
<dbReference type="PANTHER" id="PTHR45633">
    <property type="entry name" value="60 KDA HEAT SHOCK PROTEIN, MITOCHONDRIAL"/>
    <property type="match status" value="1"/>
</dbReference>
<dbReference type="FunFam" id="3.50.7.10:FF:000001">
    <property type="entry name" value="60 kDa chaperonin"/>
    <property type="match status" value="1"/>
</dbReference>
<dbReference type="GO" id="GO:0005524">
    <property type="term" value="F:ATP binding"/>
    <property type="evidence" value="ECO:0007669"/>
    <property type="project" value="InterPro"/>
</dbReference>
<evidence type="ECO:0000313" key="4">
    <source>
        <dbReference type="EMBL" id="KKL24452.1"/>
    </source>
</evidence>
<dbReference type="GO" id="GO:0042026">
    <property type="term" value="P:protein refolding"/>
    <property type="evidence" value="ECO:0007669"/>
    <property type="project" value="InterPro"/>
</dbReference>
<dbReference type="SUPFAM" id="SSF54849">
    <property type="entry name" value="GroEL-intermediate domain like"/>
    <property type="match status" value="1"/>
</dbReference>
<dbReference type="Gene3D" id="3.50.7.10">
    <property type="entry name" value="GroEL"/>
    <property type="match status" value="1"/>
</dbReference>
<dbReference type="InterPro" id="IPR001844">
    <property type="entry name" value="Cpn60/GroEL"/>
</dbReference>
<keyword evidence="2" id="KW-0143">Chaperone</keyword>
<dbReference type="AlphaFoldDB" id="A0A0F9CDH7"/>
<feature type="coiled-coil region" evidence="3">
    <location>
        <begin position="292"/>
        <end position="319"/>
    </location>
</feature>
<dbReference type="NCBIfam" id="NF009487">
    <property type="entry name" value="PRK12849.1"/>
    <property type="match status" value="1"/>
</dbReference>
<dbReference type="SUPFAM" id="SSF52029">
    <property type="entry name" value="GroEL apical domain-like"/>
    <property type="match status" value="1"/>
</dbReference>
<protein>
    <recommendedName>
        <fullName evidence="5">60 kDa chaperonin</fullName>
    </recommendedName>
</protein>
<dbReference type="InterPro" id="IPR027410">
    <property type="entry name" value="TCP-1-like_intermed_sf"/>
</dbReference>
<evidence type="ECO:0008006" key="5">
    <source>
        <dbReference type="Google" id="ProtNLM"/>
    </source>
</evidence>
<dbReference type="EMBL" id="LAZR01036589">
    <property type="protein sequence ID" value="KKL24452.1"/>
    <property type="molecule type" value="Genomic_DNA"/>
</dbReference>
<name>A0A0F9CDH7_9ZZZZ</name>
<feature type="non-terminal residue" evidence="4">
    <location>
        <position position="411"/>
    </location>
</feature>
<dbReference type="Gene3D" id="3.30.260.10">
    <property type="entry name" value="TCP-1-like chaperonin intermediate domain"/>
    <property type="match status" value="1"/>
</dbReference>